<evidence type="ECO:0000313" key="1">
    <source>
        <dbReference type="EMBL" id="EEP79162.1"/>
    </source>
</evidence>
<dbReference type="OrthoDB" id="5979581at2759"/>
<protein>
    <recommendedName>
        <fullName evidence="3">Protein kinase domain-containing protein</fullName>
    </recommendedName>
</protein>
<dbReference type="AlphaFoldDB" id="C4JMF0"/>
<dbReference type="VEuPathDB" id="FungiDB:UREG_04008"/>
<reference evidence="2" key="1">
    <citation type="journal article" date="2009" name="Genome Res.">
        <title>Comparative genomic analyses of the human fungal pathogens Coccidioides and their relatives.</title>
        <authorList>
            <person name="Sharpton T.J."/>
            <person name="Stajich J.E."/>
            <person name="Rounsley S.D."/>
            <person name="Gardner M.J."/>
            <person name="Wortman J.R."/>
            <person name="Jordar V.S."/>
            <person name="Maiti R."/>
            <person name="Kodira C.D."/>
            <person name="Neafsey D.E."/>
            <person name="Zeng Q."/>
            <person name="Hung C.-Y."/>
            <person name="McMahan C."/>
            <person name="Muszewska A."/>
            <person name="Grynberg M."/>
            <person name="Mandel M.A."/>
            <person name="Kellner E.M."/>
            <person name="Barker B.M."/>
            <person name="Galgiani J.N."/>
            <person name="Orbach M.J."/>
            <person name="Kirkland T.N."/>
            <person name="Cole G.T."/>
            <person name="Henn M.R."/>
            <person name="Birren B.W."/>
            <person name="Taylor J.W."/>
        </authorList>
    </citation>
    <scope>NUCLEOTIDE SEQUENCE [LARGE SCALE GENOMIC DNA]</scope>
    <source>
        <strain evidence="2">UAMH 1704</strain>
    </source>
</reference>
<evidence type="ECO:0000313" key="2">
    <source>
        <dbReference type="Proteomes" id="UP000002058"/>
    </source>
</evidence>
<sequence>MALQAGRVLHGRLYDFQLEKPLTKCSTLFKASVLPQSKASGLECTSWQPYSTNTGITVYHISVTFKYIRALVDTIGDFGSIGTINVSPFENSLVETSGDPWCLALEWMDHTLAAFDPKYFQERPKLLQTASWSVLKALSILKEHNLVHSDNCSDVKRENILVSNIDSSEPTVKLADLGTKFELAAKFADPKTGYMKIYYSFELVGFPLTLYSPPNMNFGHHNWCLSSDRKICATASKSQFT</sequence>
<dbReference type="SUPFAM" id="SSF56112">
    <property type="entry name" value="Protein kinase-like (PK-like)"/>
    <property type="match status" value="1"/>
</dbReference>
<keyword evidence="2" id="KW-1185">Reference proteome</keyword>
<dbReference type="Gene3D" id="1.10.510.10">
    <property type="entry name" value="Transferase(Phosphotransferase) domain 1"/>
    <property type="match status" value="1"/>
</dbReference>
<dbReference type="InterPro" id="IPR011009">
    <property type="entry name" value="Kinase-like_dom_sf"/>
</dbReference>
<evidence type="ECO:0008006" key="3">
    <source>
        <dbReference type="Google" id="ProtNLM"/>
    </source>
</evidence>
<dbReference type="EMBL" id="CH476616">
    <property type="protein sequence ID" value="EEP79162.1"/>
    <property type="molecule type" value="Genomic_DNA"/>
</dbReference>
<dbReference type="HOGENOM" id="CLU_1152471_0_0_1"/>
<proteinExistence type="predicted"/>
<organism evidence="1 2">
    <name type="scientific">Uncinocarpus reesii (strain UAMH 1704)</name>
    <dbReference type="NCBI Taxonomy" id="336963"/>
    <lineage>
        <taxon>Eukaryota</taxon>
        <taxon>Fungi</taxon>
        <taxon>Dikarya</taxon>
        <taxon>Ascomycota</taxon>
        <taxon>Pezizomycotina</taxon>
        <taxon>Eurotiomycetes</taxon>
        <taxon>Eurotiomycetidae</taxon>
        <taxon>Onygenales</taxon>
        <taxon>Onygenaceae</taxon>
        <taxon>Uncinocarpus</taxon>
    </lineage>
</organism>
<gene>
    <name evidence="1" type="ORF">UREG_04008</name>
</gene>
<dbReference type="RefSeq" id="XP_002544491.1">
    <property type="nucleotide sequence ID" value="XM_002544445.1"/>
</dbReference>
<dbReference type="InParanoid" id="C4JMF0"/>
<accession>C4JMF0</accession>
<dbReference type="GeneID" id="8443977"/>
<dbReference type="KEGG" id="ure:UREG_04008"/>
<name>C4JMF0_UNCRE</name>
<dbReference type="STRING" id="336963.C4JMF0"/>
<dbReference type="Proteomes" id="UP000002058">
    <property type="component" value="Unassembled WGS sequence"/>
</dbReference>